<accession>A0ABV7JE32</accession>
<dbReference type="NCBIfam" id="TIGR01853">
    <property type="entry name" value="lipid_A_lpxD"/>
    <property type="match status" value="1"/>
</dbReference>
<dbReference type="SUPFAM" id="SSF51161">
    <property type="entry name" value="Trimeric LpxA-like enzymes"/>
    <property type="match status" value="1"/>
</dbReference>
<keyword evidence="1 7" id="KW-0444">Lipid biosynthesis</keyword>
<evidence type="ECO:0000256" key="6">
    <source>
        <dbReference type="ARBA" id="ARBA00023315"/>
    </source>
</evidence>
<dbReference type="Pfam" id="PF00132">
    <property type="entry name" value="Hexapep"/>
    <property type="match status" value="1"/>
</dbReference>
<keyword evidence="10" id="KW-1185">Reference proteome</keyword>
<evidence type="ECO:0000256" key="3">
    <source>
        <dbReference type="ARBA" id="ARBA00022679"/>
    </source>
</evidence>
<sequence length="337" mass="35441">MKTLAELAQLLQLKYQGDGQVRLRRVGTLHGAKADEISFLANSNYTKYLASTQAGAVIISPGMIDQFSGNALLADNPYVVFAKVANLFAVNNQQPHCQHPTAVVAATAQVSEDVSLGPLSVVGERSQIGSGSRLAAHVSIAEDVVIGADCEIRTGVKIEAGSRIGDRVIIHPGAVIGADGFGLARDKDGWLKIPQTGVVEIGDDCEIGANTTIDCGAIENTILGQDVRLDNQIQIGHNVVIGDHTVIAGCTAIAGSAVIGKNCMIGGGVGVVGHINICDGVTIQAMALVTHSIKEPGSYSSVSPLQKTSQWRKNAVRTRQLDKLARKINQLEKKIND</sequence>
<comment type="function">
    <text evidence="7">Catalyzes the N-acylation of UDP-3-O-acylglucosamine using 3-hydroxyacyl-ACP as the acyl donor. Is involved in the biosynthesis of lipid A, a phosphorylated glycolipid that anchors the lipopolysaccharide to the outer membrane of the cell.</text>
</comment>
<comment type="caution">
    <text evidence="9">The sequence shown here is derived from an EMBL/GenBank/DDBJ whole genome shotgun (WGS) entry which is preliminary data.</text>
</comment>
<dbReference type="Pfam" id="PF14602">
    <property type="entry name" value="Hexapep_2"/>
    <property type="match status" value="2"/>
</dbReference>
<dbReference type="HAMAP" id="MF_00523">
    <property type="entry name" value="LpxD"/>
    <property type="match status" value="1"/>
</dbReference>
<dbReference type="InterPro" id="IPR020573">
    <property type="entry name" value="UDP_GlcNAc_AcTrfase_non-rep"/>
</dbReference>
<comment type="subunit">
    <text evidence="7">Homotrimer.</text>
</comment>
<comment type="pathway">
    <text evidence="7">Bacterial outer membrane biogenesis; LPS lipid A biosynthesis.</text>
</comment>
<evidence type="ECO:0000256" key="2">
    <source>
        <dbReference type="ARBA" id="ARBA00022556"/>
    </source>
</evidence>
<gene>
    <name evidence="7 9" type="primary">lpxD</name>
    <name evidence="9" type="ORF">ACFODZ_08775</name>
</gene>
<proteinExistence type="inferred from homology"/>
<comment type="catalytic activity">
    <reaction evidence="7">
        <text>a UDP-3-O-[(3R)-3-hydroxyacyl]-alpha-D-glucosamine + a (3R)-hydroxyacyl-[ACP] = a UDP-2-N,3-O-bis[(3R)-3-hydroxyacyl]-alpha-D-glucosamine + holo-[ACP] + H(+)</text>
        <dbReference type="Rhea" id="RHEA:53836"/>
        <dbReference type="Rhea" id="RHEA-COMP:9685"/>
        <dbReference type="Rhea" id="RHEA-COMP:9945"/>
        <dbReference type="ChEBI" id="CHEBI:15378"/>
        <dbReference type="ChEBI" id="CHEBI:64479"/>
        <dbReference type="ChEBI" id="CHEBI:78827"/>
        <dbReference type="ChEBI" id="CHEBI:137740"/>
        <dbReference type="ChEBI" id="CHEBI:137748"/>
        <dbReference type="EC" id="2.3.1.191"/>
    </reaction>
</comment>
<evidence type="ECO:0000256" key="5">
    <source>
        <dbReference type="ARBA" id="ARBA00023098"/>
    </source>
</evidence>
<dbReference type="InterPro" id="IPR007691">
    <property type="entry name" value="LpxD"/>
</dbReference>
<keyword evidence="2 7" id="KW-0441">Lipid A biosynthesis</keyword>
<keyword evidence="4 7" id="KW-0677">Repeat</keyword>
<dbReference type="GO" id="GO:0103118">
    <property type="term" value="F:UDP-3-O-[(3R)-3-hydroxyacyl]-glucosamine N-acyltransferase activity"/>
    <property type="evidence" value="ECO:0007669"/>
    <property type="project" value="UniProtKB-EC"/>
</dbReference>
<dbReference type="PANTHER" id="PTHR43378:SF2">
    <property type="entry name" value="UDP-3-O-ACYLGLUCOSAMINE N-ACYLTRANSFERASE 1, MITOCHONDRIAL-RELATED"/>
    <property type="match status" value="1"/>
</dbReference>
<dbReference type="Gene3D" id="1.20.5.170">
    <property type="match status" value="1"/>
</dbReference>
<feature type="active site" description="Proton acceptor" evidence="7">
    <location>
        <position position="237"/>
    </location>
</feature>
<dbReference type="EMBL" id="JBHRTS010000004">
    <property type="protein sequence ID" value="MFC3194331.1"/>
    <property type="molecule type" value="Genomic_DNA"/>
</dbReference>
<evidence type="ECO:0000256" key="1">
    <source>
        <dbReference type="ARBA" id="ARBA00022516"/>
    </source>
</evidence>
<dbReference type="Gene3D" id="2.160.10.10">
    <property type="entry name" value="Hexapeptide repeat proteins"/>
    <property type="match status" value="1"/>
</dbReference>
<dbReference type="Proteomes" id="UP001595533">
    <property type="component" value="Unassembled WGS sequence"/>
</dbReference>
<dbReference type="NCBIfam" id="NF002060">
    <property type="entry name" value="PRK00892.1"/>
    <property type="match status" value="1"/>
</dbReference>
<dbReference type="InterPro" id="IPR011004">
    <property type="entry name" value="Trimer_LpxA-like_sf"/>
</dbReference>
<dbReference type="RefSeq" id="WP_077411008.1">
    <property type="nucleotide sequence ID" value="NZ_JBHRTS010000004.1"/>
</dbReference>
<comment type="similarity">
    <text evidence="7">Belongs to the transferase hexapeptide repeat family. LpxD subfamily.</text>
</comment>
<protein>
    <recommendedName>
        <fullName evidence="7">UDP-3-O-acylglucosamine N-acyltransferase</fullName>
        <ecNumber evidence="7">2.3.1.191</ecNumber>
    </recommendedName>
</protein>
<keyword evidence="5 7" id="KW-0443">Lipid metabolism</keyword>
<reference evidence="10" key="1">
    <citation type="journal article" date="2019" name="Int. J. Syst. Evol. Microbiol.">
        <title>The Global Catalogue of Microorganisms (GCM) 10K type strain sequencing project: providing services to taxonomists for standard genome sequencing and annotation.</title>
        <authorList>
            <consortium name="The Broad Institute Genomics Platform"/>
            <consortium name="The Broad Institute Genome Sequencing Center for Infectious Disease"/>
            <person name="Wu L."/>
            <person name="Ma J."/>
        </authorList>
    </citation>
    <scope>NUCLEOTIDE SEQUENCE [LARGE SCALE GENOMIC DNA]</scope>
    <source>
        <strain evidence="10">KCTC 42953</strain>
    </source>
</reference>
<dbReference type="Gene3D" id="3.40.1390.10">
    <property type="entry name" value="MurE/MurF, N-terminal domain"/>
    <property type="match status" value="1"/>
</dbReference>
<dbReference type="EC" id="2.3.1.191" evidence="7"/>
<evidence type="ECO:0000259" key="8">
    <source>
        <dbReference type="Pfam" id="PF04613"/>
    </source>
</evidence>
<keyword evidence="6 7" id="KW-0012">Acyltransferase</keyword>
<evidence type="ECO:0000256" key="4">
    <source>
        <dbReference type="ARBA" id="ARBA00022737"/>
    </source>
</evidence>
<dbReference type="PANTHER" id="PTHR43378">
    <property type="entry name" value="UDP-3-O-ACYLGLUCOSAMINE N-ACYLTRANSFERASE"/>
    <property type="match status" value="1"/>
</dbReference>
<name>A0ABV7JE32_9GAMM</name>
<keyword evidence="3 7" id="KW-0808">Transferase</keyword>
<evidence type="ECO:0000313" key="10">
    <source>
        <dbReference type="Proteomes" id="UP001595533"/>
    </source>
</evidence>
<organism evidence="9 10">
    <name type="scientific">Marinicella sediminis</name>
    <dbReference type="NCBI Taxonomy" id="1792834"/>
    <lineage>
        <taxon>Bacteria</taxon>
        <taxon>Pseudomonadati</taxon>
        <taxon>Pseudomonadota</taxon>
        <taxon>Gammaproteobacteria</taxon>
        <taxon>Lysobacterales</taxon>
        <taxon>Marinicellaceae</taxon>
        <taxon>Marinicella</taxon>
    </lineage>
</organism>
<feature type="domain" description="UDP-3-O-[3-hydroxymyristoyl] glucosamine N-acyltransferase non-repeat region" evidence="8">
    <location>
        <begin position="21"/>
        <end position="87"/>
    </location>
</feature>
<evidence type="ECO:0000256" key="7">
    <source>
        <dbReference type="HAMAP-Rule" id="MF_00523"/>
    </source>
</evidence>
<evidence type="ECO:0000313" key="9">
    <source>
        <dbReference type="EMBL" id="MFC3194331.1"/>
    </source>
</evidence>
<dbReference type="CDD" id="cd03352">
    <property type="entry name" value="LbH_LpxD"/>
    <property type="match status" value="1"/>
</dbReference>
<dbReference type="Pfam" id="PF04613">
    <property type="entry name" value="LpxD"/>
    <property type="match status" value="1"/>
</dbReference>
<dbReference type="InterPro" id="IPR001451">
    <property type="entry name" value="Hexapep"/>
</dbReference>